<dbReference type="SUPFAM" id="SSF56529">
    <property type="entry name" value="FAH"/>
    <property type="match status" value="1"/>
</dbReference>
<evidence type="ECO:0000313" key="3">
    <source>
        <dbReference type="EMBL" id="RVU35918.1"/>
    </source>
</evidence>
<dbReference type="AlphaFoldDB" id="A0A437QN16"/>
<dbReference type="Pfam" id="PF01557">
    <property type="entry name" value="FAA_hydrolase"/>
    <property type="match status" value="1"/>
</dbReference>
<dbReference type="InterPro" id="IPR050772">
    <property type="entry name" value="Hydratase-Decarb/MhpD_sf"/>
</dbReference>
<proteinExistence type="predicted"/>
<evidence type="ECO:0000313" key="4">
    <source>
        <dbReference type="Proteomes" id="UP000287447"/>
    </source>
</evidence>
<feature type="domain" description="Fumarylacetoacetase-like C-terminal" evidence="2">
    <location>
        <begin position="102"/>
        <end position="257"/>
    </location>
</feature>
<organism evidence="3 4">
    <name type="scientific">Hwanghaeella grinnelliae</name>
    <dbReference type="NCBI Taxonomy" id="2500179"/>
    <lineage>
        <taxon>Bacteria</taxon>
        <taxon>Pseudomonadati</taxon>
        <taxon>Pseudomonadota</taxon>
        <taxon>Alphaproteobacteria</taxon>
        <taxon>Rhodospirillales</taxon>
        <taxon>Rhodospirillaceae</taxon>
        <taxon>Hwanghaeella</taxon>
    </lineage>
</organism>
<evidence type="ECO:0000259" key="2">
    <source>
        <dbReference type="Pfam" id="PF01557"/>
    </source>
</evidence>
<protein>
    <recommendedName>
        <fullName evidence="2">Fumarylacetoacetase-like C-terminal domain-containing protein</fullName>
    </recommendedName>
</protein>
<dbReference type="PANTHER" id="PTHR30143">
    <property type="entry name" value="ACID HYDRATASE"/>
    <property type="match status" value="1"/>
</dbReference>
<dbReference type="InterPro" id="IPR036663">
    <property type="entry name" value="Fumarylacetoacetase_C_sf"/>
</dbReference>
<sequence length="262" mass="28389">MDVTTLSEAANALANARISAKALDRLPMEPESVDLDTAYRIQDLLHERLTDRFGPMRGHKIGCTTKVMQEYLKIDHPCAGMVPAAMVHEGTGRFKRAELVRPGIECEIAVALAKDLPARAEGYDRISAAQAVAGAMASIELVDERWTDFRERPTSSLVADDFFNAGCVFSTPVDLDPLAMDSLTGRLRINGKLIGEGIGRDILGHPMDALAWLAEFRAGRGQLLKAGEFVTLGSIVKTKWIEAGDEVVTEIDGLGVATLIVE</sequence>
<evidence type="ECO:0000256" key="1">
    <source>
        <dbReference type="ARBA" id="ARBA00023239"/>
    </source>
</evidence>
<comment type="caution">
    <text evidence="3">The sequence shown here is derived from an EMBL/GenBank/DDBJ whole genome shotgun (WGS) entry which is preliminary data.</text>
</comment>
<dbReference type="RefSeq" id="WP_127765395.1">
    <property type="nucleotide sequence ID" value="NZ_SADE01000002.1"/>
</dbReference>
<reference evidence="4" key="1">
    <citation type="submission" date="2019-01" db="EMBL/GenBank/DDBJ databases">
        <title>Gri0909 isolated from a small marine red alga.</title>
        <authorList>
            <person name="Kim J."/>
            <person name="Jeong S.E."/>
            <person name="Jeon C.O."/>
        </authorList>
    </citation>
    <scope>NUCLEOTIDE SEQUENCE [LARGE SCALE GENOMIC DNA]</scope>
    <source>
        <strain evidence="4">Gri0909</strain>
    </source>
</reference>
<dbReference type="OrthoDB" id="9792137at2"/>
<dbReference type="GO" id="GO:0005737">
    <property type="term" value="C:cytoplasm"/>
    <property type="evidence" value="ECO:0007669"/>
    <property type="project" value="TreeGrafter"/>
</dbReference>
<dbReference type="GO" id="GO:0008684">
    <property type="term" value="F:2-oxopent-4-enoate hydratase activity"/>
    <property type="evidence" value="ECO:0007669"/>
    <property type="project" value="TreeGrafter"/>
</dbReference>
<name>A0A437QN16_9PROT</name>
<gene>
    <name evidence="3" type="ORF">EOI86_11735</name>
</gene>
<accession>A0A437QN16</accession>
<dbReference type="EMBL" id="SADE01000002">
    <property type="protein sequence ID" value="RVU35918.1"/>
    <property type="molecule type" value="Genomic_DNA"/>
</dbReference>
<dbReference type="Gene3D" id="3.90.850.10">
    <property type="entry name" value="Fumarylacetoacetase-like, C-terminal domain"/>
    <property type="match status" value="1"/>
</dbReference>
<keyword evidence="4" id="KW-1185">Reference proteome</keyword>
<keyword evidence="1" id="KW-0456">Lyase</keyword>
<dbReference type="Proteomes" id="UP000287447">
    <property type="component" value="Unassembled WGS sequence"/>
</dbReference>
<dbReference type="PANTHER" id="PTHR30143:SF0">
    <property type="entry name" value="2-KETO-4-PENTENOATE HYDRATASE"/>
    <property type="match status" value="1"/>
</dbReference>
<dbReference type="InterPro" id="IPR011234">
    <property type="entry name" value="Fumarylacetoacetase-like_C"/>
</dbReference>